<feature type="signal peptide" evidence="2">
    <location>
        <begin position="1"/>
        <end position="24"/>
    </location>
</feature>
<accession>A0A2A3LB23</accession>
<evidence type="ECO:0000256" key="1">
    <source>
        <dbReference type="SAM" id="MobiDB-lite"/>
    </source>
</evidence>
<proteinExistence type="predicted"/>
<dbReference type="Gene3D" id="3.40.1000.70">
    <property type="entry name" value="PknH-like extracellular domain"/>
    <property type="match status" value="1"/>
</dbReference>
<dbReference type="RefSeq" id="WP_083071719.1">
    <property type="nucleotide sequence ID" value="NZ_BDNJ01000085.1"/>
</dbReference>
<organism evidence="4 5">
    <name type="scientific">Mycobacterium avium subsp. hominissuis</name>
    <dbReference type="NCBI Taxonomy" id="439334"/>
    <lineage>
        <taxon>Bacteria</taxon>
        <taxon>Bacillati</taxon>
        <taxon>Actinomycetota</taxon>
        <taxon>Actinomycetes</taxon>
        <taxon>Mycobacteriales</taxon>
        <taxon>Mycobacteriaceae</taxon>
        <taxon>Mycobacterium</taxon>
        <taxon>Mycobacterium avium complex (MAC)</taxon>
    </lineage>
</organism>
<dbReference type="AlphaFoldDB" id="A0A2A3LB23"/>
<gene>
    <name evidence="4" type="ORF">XV03_07775</name>
</gene>
<dbReference type="InterPro" id="IPR026954">
    <property type="entry name" value="PknH-like_Extracell"/>
</dbReference>
<feature type="compositionally biased region" description="Low complexity" evidence="1">
    <location>
        <begin position="32"/>
        <end position="49"/>
    </location>
</feature>
<reference evidence="4 5" key="1">
    <citation type="journal article" date="2017" name="Genome Biol. Evol.">
        <title>Population Structure and Local Adaptation of MAC Lung Disease Agent Mycobacterium avium subsp. hominissuis.</title>
        <authorList>
            <person name="Yano H."/>
            <person name="Iwamoto T."/>
            <person name="Nishiuchi Y."/>
            <person name="Nakajima C."/>
            <person name="Starkova D.A."/>
            <person name="Mokrousov I."/>
            <person name="Narvskaya O."/>
            <person name="Yoshida S."/>
            <person name="Arikawa K."/>
            <person name="Nakanishi N."/>
            <person name="Osaki K."/>
            <person name="Nakagawa I."/>
            <person name="Ato M."/>
            <person name="Suzuki Y."/>
            <person name="Maruyama F."/>
        </authorList>
    </citation>
    <scope>NUCLEOTIDE SEQUENCE [LARGE SCALE GENOMIC DNA]</scope>
    <source>
        <strain evidence="4 5">OCU466</strain>
    </source>
</reference>
<name>A0A2A3LB23_MYCAV</name>
<dbReference type="InterPro" id="IPR038232">
    <property type="entry name" value="PknH-like_Extracell_sf"/>
</dbReference>
<comment type="caution">
    <text evidence="4">The sequence shown here is derived from an EMBL/GenBank/DDBJ whole genome shotgun (WGS) entry which is preliminary data.</text>
</comment>
<sequence>MSALQSFLSALGKAATVLCCVALAMTACSRTAPPSASHSPPATPGSSSPPAAPVPGLDADSLLVSVEDARRIANDYGLQQAAQGVSQRPKHFDSDAPPPCQAANDQEATFGAGWQQFRSTAYTADMPGPSVVVGGRQYPGATKMLDVIQNISIYPQSAAARAALERLVPTLKACSELHVRYYDYTVTMPDPSTVVLTYPDSETSSMYRVKSAVFMQVSVLGFRNSEEITQTMIQTITGRITR</sequence>
<dbReference type="Proteomes" id="UP000218842">
    <property type="component" value="Unassembled WGS sequence"/>
</dbReference>
<evidence type="ECO:0000313" key="4">
    <source>
        <dbReference type="EMBL" id="PBJ37209.1"/>
    </source>
</evidence>
<keyword evidence="2" id="KW-0732">Signal</keyword>
<feature type="domain" description="PknH-like extracellular" evidence="3">
    <location>
        <begin position="58"/>
        <end position="236"/>
    </location>
</feature>
<evidence type="ECO:0000259" key="3">
    <source>
        <dbReference type="Pfam" id="PF14032"/>
    </source>
</evidence>
<dbReference type="Pfam" id="PF14032">
    <property type="entry name" value="PknH_C"/>
    <property type="match status" value="1"/>
</dbReference>
<protein>
    <submittedName>
        <fullName evidence="4">Sensor domain-containing protein</fullName>
    </submittedName>
</protein>
<dbReference type="EMBL" id="LBGZ01000053">
    <property type="protein sequence ID" value="PBJ37209.1"/>
    <property type="molecule type" value="Genomic_DNA"/>
</dbReference>
<feature type="region of interest" description="Disordered" evidence="1">
    <location>
        <begin position="31"/>
        <end position="57"/>
    </location>
</feature>
<evidence type="ECO:0000313" key="5">
    <source>
        <dbReference type="Proteomes" id="UP000218842"/>
    </source>
</evidence>
<feature type="chain" id="PRO_5039134751" evidence="2">
    <location>
        <begin position="25"/>
        <end position="242"/>
    </location>
</feature>
<evidence type="ECO:0000256" key="2">
    <source>
        <dbReference type="SAM" id="SignalP"/>
    </source>
</evidence>